<dbReference type="AlphaFoldDB" id="A0A3N0V7N6"/>
<comment type="caution">
    <text evidence="1">The sequence shown here is derived from an EMBL/GenBank/DDBJ whole genome shotgun (WGS) entry which is preliminary data.</text>
</comment>
<dbReference type="EMBL" id="RJVO01000006">
    <property type="protein sequence ID" value="ROH88631.1"/>
    <property type="molecule type" value="Genomic_DNA"/>
</dbReference>
<dbReference type="RefSeq" id="WP_123212253.1">
    <property type="nucleotide sequence ID" value="NZ_RJVO01000006.1"/>
</dbReference>
<proteinExistence type="predicted"/>
<accession>A0A3N0V7N6</accession>
<dbReference type="Proteomes" id="UP000282106">
    <property type="component" value="Unassembled WGS sequence"/>
</dbReference>
<sequence>MGESRIVGPDGQPIRKNDLTREIATPSMEGVRRAWFESVATGMTPFELAEILDSAVIGDADRFLTLAEDVEERDQHYLGVLGSRKRALSGLEILVEAKSDAPEHQKHADLVRDVMSSPSAEDLVEDLQDALGKSYAVSEIDWDTSERQWWPKGFIARDQRWFFWDRETHRELRLKDIAAPVEGLALQPFKFLLHRPRIKSGLPIRNAYARVGGFGLLCKLLALTDWMAFAEVFGMPLRLGRYGPNASRDDVAVLKRAVANIGSDAAAVLPDSMRIEFVDAMKGAGGGADVFERLCDYLDKQTSKVILGQTMTTDNGGSLAQAKVHNDVRLDILASDAKGMGQTLNRDLVRPLIDLNFGVQPRNGYPRIVIKVPKFEDTKLLVESLRVLVPMGLEVEQSVVRDKLGLPDPGNSKSVKLLRAPAGQVPAEVALNQALAQNQALRRALNAADGRGDELDKLVDAGLSDWQAQMEPILSPIERLAADCSSADEFLARLPSLGEVIDTTALQAALATKTFEARGLGDGTDLLG</sequence>
<evidence type="ECO:0000313" key="2">
    <source>
        <dbReference type="Proteomes" id="UP000282106"/>
    </source>
</evidence>
<dbReference type="Pfam" id="PF06074">
    <property type="entry name" value="Portal_Mu"/>
    <property type="match status" value="1"/>
</dbReference>
<keyword evidence="2" id="KW-1185">Reference proteome</keyword>
<evidence type="ECO:0000313" key="1">
    <source>
        <dbReference type="EMBL" id="ROH88631.1"/>
    </source>
</evidence>
<gene>
    <name evidence="1" type="ORF">ED208_12495</name>
</gene>
<dbReference type="InterPro" id="IPR009279">
    <property type="entry name" value="Portal_Mu"/>
</dbReference>
<reference evidence="1 2" key="1">
    <citation type="submission" date="2018-10" db="EMBL/GenBank/DDBJ databases">
        <authorList>
            <person name="Chen W.-M."/>
        </authorList>
    </citation>
    <scope>NUCLEOTIDE SEQUENCE [LARGE SCALE GENOMIC DNA]</scope>
    <source>
        <strain evidence="1 2">THS-13</strain>
    </source>
</reference>
<name>A0A3N0V7N6_9GAMM</name>
<organism evidence="1 2">
    <name type="scientific">Stagnimonas aquatica</name>
    <dbReference type="NCBI Taxonomy" id="2689987"/>
    <lineage>
        <taxon>Bacteria</taxon>
        <taxon>Pseudomonadati</taxon>
        <taxon>Pseudomonadota</taxon>
        <taxon>Gammaproteobacteria</taxon>
        <taxon>Nevskiales</taxon>
        <taxon>Nevskiaceae</taxon>
        <taxon>Stagnimonas</taxon>
    </lineage>
</organism>
<dbReference type="InParanoid" id="A0A3N0V7N6"/>
<protein>
    <submittedName>
        <fullName evidence="1">DUF935 domain-containing protein</fullName>
    </submittedName>
</protein>